<feature type="coiled-coil region" evidence="1">
    <location>
        <begin position="5"/>
        <end position="60"/>
    </location>
</feature>
<evidence type="ECO:0000256" key="1">
    <source>
        <dbReference type="SAM" id="Coils"/>
    </source>
</evidence>
<evidence type="ECO:0000313" key="2">
    <source>
        <dbReference type="EMBL" id="MFC3108275.1"/>
    </source>
</evidence>
<sequence>MISDFHQLSEKIAQLAELAQSLRRENADLRLKSALIAAENAELSKRMQEAHQRVAALLDQIPATEQDEEAV</sequence>
<dbReference type="RefSeq" id="WP_390322831.1">
    <property type="nucleotide sequence ID" value="NZ_JBHRTP010000025.1"/>
</dbReference>
<comment type="caution">
    <text evidence="2">The sequence shown here is derived from an EMBL/GenBank/DDBJ whole genome shotgun (WGS) entry which is preliminary data.</text>
</comment>
<gene>
    <name evidence="2" type="ORF">ACFOFO_09920</name>
</gene>
<organism evidence="2 3">
    <name type="scientific">Undibacterium arcticum</name>
    <dbReference type="NCBI Taxonomy" id="1762892"/>
    <lineage>
        <taxon>Bacteria</taxon>
        <taxon>Pseudomonadati</taxon>
        <taxon>Pseudomonadota</taxon>
        <taxon>Betaproteobacteria</taxon>
        <taxon>Burkholderiales</taxon>
        <taxon>Oxalobacteraceae</taxon>
        <taxon>Undibacterium</taxon>
    </lineage>
</organism>
<evidence type="ECO:0000313" key="3">
    <source>
        <dbReference type="Proteomes" id="UP001595530"/>
    </source>
</evidence>
<name>A0ABV7F044_9BURK</name>
<dbReference type="Proteomes" id="UP001595530">
    <property type="component" value="Unassembled WGS sequence"/>
</dbReference>
<reference evidence="3" key="1">
    <citation type="journal article" date="2019" name="Int. J. Syst. Evol. Microbiol.">
        <title>The Global Catalogue of Microorganisms (GCM) 10K type strain sequencing project: providing services to taxonomists for standard genome sequencing and annotation.</title>
        <authorList>
            <consortium name="The Broad Institute Genomics Platform"/>
            <consortium name="The Broad Institute Genome Sequencing Center for Infectious Disease"/>
            <person name="Wu L."/>
            <person name="Ma J."/>
        </authorList>
    </citation>
    <scope>NUCLEOTIDE SEQUENCE [LARGE SCALE GENOMIC DNA]</scope>
    <source>
        <strain evidence="3">KCTC 42986</strain>
    </source>
</reference>
<protein>
    <submittedName>
        <fullName evidence="2">DUF904 domain-containing protein</fullName>
    </submittedName>
</protein>
<dbReference type="EMBL" id="JBHRTP010000025">
    <property type="protein sequence ID" value="MFC3108275.1"/>
    <property type="molecule type" value="Genomic_DNA"/>
</dbReference>
<accession>A0ABV7F044</accession>
<proteinExistence type="predicted"/>
<keyword evidence="1" id="KW-0175">Coiled coil</keyword>
<keyword evidence="3" id="KW-1185">Reference proteome</keyword>